<evidence type="ECO:0000256" key="3">
    <source>
        <dbReference type="ARBA" id="ARBA00023136"/>
    </source>
</evidence>
<evidence type="ECO:0000313" key="6">
    <source>
        <dbReference type="Proteomes" id="UP000219329"/>
    </source>
</evidence>
<gene>
    <name evidence="5" type="ORF">CNF02_10565</name>
</gene>
<dbReference type="InterPro" id="IPR036259">
    <property type="entry name" value="MFS_trans_sf"/>
</dbReference>
<proteinExistence type="predicted"/>
<keyword evidence="1 4" id="KW-0812">Transmembrane</keyword>
<evidence type="ECO:0000256" key="1">
    <source>
        <dbReference type="ARBA" id="ARBA00022692"/>
    </source>
</evidence>
<evidence type="ECO:0000256" key="4">
    <source>
        <dbReference type="SAM" id="Phobius"/>
    </source>
</evidence>
<dbReference type="InterPro" id="IPR011701">
    <property type="entry name" value="MFS"/>
</dbReference>
<feature type="transmembrane region" description="Helical" evidence="4">
    <location>
        <begin position="358"/>
        <end position="376"/>
    </location>
</feature>
<dbReference type="AlphaFoldDB" id="A0A2A5W931"/>
<comment type="caution">
    <text evidence="5">The sequence shown here is derived from an EMBL/GenBank/DDBJ whole genome shotgun (WGS) entry which is preliminary data.</text>
</comment>
<feature type="transmembrane region" description="Helical" evidence="4">
    <location>
        <begin position="206"/>
        <end position="228"/>
    </location>
</feature>
<sequence length="401" mass="44864">MKLPPLRSRKTLLFLLAIGNTIAFATWQVLLNNFSVENANFTGEEIGILQSLREVPGFLAFTAILVMLFIRQQSFAILSLLTLGIGVAITAFYPTALWLYLTTILMSAGFHYLETLHNSLSLQWLTKDEAPKVLGQLLSARAMCTLFILSAIYLYLMFFSANYFLIYLLAGGTAVIIGLFCWIFIPHFEDSVVQKKSLFLRRQYSLYYLLTFLAGARRQIFVVFAGFLMVEKFGFPIENVVLLTLVNAALTFWLAPKIGALISYIGERRALTLEYVGLIIIFLSYAFVNNVAAAIVLYLLDHLFFAMAIAIKTYFQKIADPADIAATSSISFTINHIAAVILPALLGFLWVINHSAVFLVGATIAVGSLVVTQFIPDQPKQGQEIRWLDRRKLTQPSQLPD</sequence>
<dbReference type="SUPFAM" id="SSF103473">
    <property type="entry name" value="MFS general substrate transporter"/>
    <property type="match status" value="1"/>
</dbReference>
<feature type="transmembrane region" description="Helical" evidence="4">
    <location>
        <begin position="75"/>
        <end position="93"/>
    </location>
</feature>
<feature type="transmembrane region" description="Helical" evidence="4">
    <location>
        <begin position="12"/>
        <end position="31"/>
    </location>
</feature>
<feature type="transmembrane region" description="Helical" evidence="4">
    <location>
        <begin position="240"/>
        <end position="258"/>
    </location>
</feature>
<reference evidence="5 6" key="1">
    <citation type="submission" date="2017-08" db="EMBL/GenBank/DDBJ databases">
        <title>Fine stratification of microbial communities through a metagenomic profile of the photic zone.</title>
        <authorList>
            <person name="Haro-Moreno J.M."/>
            <person name="Lopez-Perez M."/>
            <person name="De La Torre J."/>
            <person name="Picazo A."/>
            <person name="Camacho A."/>
            <person name="Rodriguez-Valera F."/>
        </authorList>
    </citation>
    <scope>NUCLEOTIDE SEQUENCE [LARGE SCALE GENOMIC DNA]</scope>
    <source>
        <strain evidence="5">MED-G28</strain>
    </source>
</reference>
<keyword evidence="3 4" id="KW-0472">Membrane</keyword>
<dbReference type="EMBL" id="NTJZ01000012">
    <property type="protein sequence ID" value="PDH32912.1"/>
    <property type="molecule type" value="Genomic_DNA"/>
</dbReference>
<feature type="transmembrane region" description="Helical" evidence="4">
    <location>
        <begin position="138"/>
        <end position="158"/>
    </location>
</feature>
<feature type="transmembrane region" description="Helical" evidence="4">
    <location>
        <begin position="164"/>
        <end position="185"/>
    </location>
</feature>
<feature type="transmembrane region" description="Helical" evidence="4">
    <location>
        <begin position="99"/>
        <end position="117"/>
    </location>
</feature>
<keyword evidence="2 4" id="KW-1133">Transmembrane helix</keyword>
<organism evidence="5 6">
    <name type="scientific">OM182 bacterium MED-G28</name>
    <dbReference type="NCBI Taxonomy" id="1986256"/>
    <lineage>
        <taxon>Bacteria</taxon>
        <taxon>Pseudomonadati</taxon>
        <taxon>Pseudomonadota</taxon>
        <taxon>Gammaproteobacteria</taxon>
        <taxon>OMG group</taxon>
        <taxon>OM182 clade</taxon>
    </lineage>
</organism>
<accession>A0A2A5W931</accession>
<evidence type="ECO:0000313" key="5">
    <source>
        <dbReference type="EMBL" id="PDH32912.1"/>
    </source>
</evidence>
<dbReference type="Gene3D" id="1.20.1250.20">
    <property type="entry name" value="MFS general substrate transporter like domains"/>
    <property type="match status" value="1"/>
</dbReference>
<dbReference type="Pfam" id="PF07690">
    <property type="entry name" value="MFS_1"/>
    <property type="match status" value="1"/>
</dbReference>
<evidence type="ECO:0000256" key="2">
    <source>
        <dbReference type="ARBA" id="ARBA00022989"/>
    </source>
</evidence>
<dbReference type="CDD" id="cd06174">
    <property type="entry name" value="MFS"/>
    <property type="match status" value="1"/>
</dbReference>
<feature type="transmembrane region" description="Helical" evidence="4">
    <location>
        <begin position="332"/>
        <end position="352"/>
    </location>
</feature>
<dbReference type="GO" id="GO:0022857">
    <property type="term" value="F:transmembrane transporter activity"/>
    <property type="evidence" value="ECO:0007669"/>
    <property type="project" value="InterPro"/>
</dbReference>
<dbReference type="Proteomes" id="UP000219329">
    <property type="component" value="Unassembled WGS sequence"/>
</dbReference>
<feature type="transmembrane region" description="Helical" evidence="4">
    <location>
        <begin position="51"/>
        <end position="70"/>
    </location>
</feature>
<protein>
    <submittedName>
        <fullName evidence="5">MFS transporter</fullName>
    </submittedName>
</protein>
<name>A0A2A5W931_9GAMM</name>